<dbReference type="Proteomes" id="UP000007392">
    <property type="component" value="Chromosome"/>
</dbReference>
<sequence length="67" mass="7318">MWTLCGIMFKRPGMRYNREDRASLQGIPKKGCGGKSLLDGVEAAIEKRSLGAWEALMPEGKGPLVNP</sequence>
<accession>I0BAB3</accession>
<gene>
    <name evidence="1" type="ORF">B2K_00955</name>
</gene>
<dbReference type="HOGENOM" id="CLU_2808364_0_0_9"/>
<dbReference type="EMBL" id="CP003422">
    <property type="protein sequence ID" value="AFH59310.1"/>
    <property type="molecule type" value="Genomic_DNA"/>
</dbReference>
<proteinExistence type="predicted"/>
<evidence type="ECO:0000313" key="1">
    <source>
        <dbReference type="EMBL" id="AFH59310.1"/>
    </source>
</evidence>
<name>I0BAB3_9BACL</name>
<dbReference type="AlphaFoldDB" id="I0BAB3"/>
<dbReference type="KEGG" id="pmw:B2K_00955"/>
<organism evidence="1 2">
    <name type="scientific">Paenibacillus mucilaginosus K02</name>
    <dbReference type="NCBI Taxonomy" id="997761"/>
    <lineage>
        <taxon>Bacteria</taxon>
        <taxon>Bacillati</taxon>
        <taxon>Bacillota</taxon>
        <taxon>Bacilli</taxon>
        <taxon>Bacillales</taxon>
        <taxon>Paenibacillaceae</taxon>
        <taxon>Paenibacillus</taxon>
    </lineage>
</organism>
<reference evidence="1 2" key="1">
    <citation type="submission" date="2013-06" db="EMBL/GenBank/DDBJ databases">
        <title>Complete genome sequence of Paenibacillus mucilaginosus K02.</title>
        <authorList>
            <person name="Xiao B."/>
            <person name="Sun L."/>
            <person name="Xiao L."/>
            <person name="Lian B."/>
        </authorList>
    </citation>
    <scope>NUCLEOTIDE SEQUENCE [LARGE SCALE GENOMIC DNA]</scope>
    <source>
        <strain evidence="1 2">K02</strain>
    </source>
</reference>
<protein>
    <submittedName>
        <fullName evidence="1">Uncharacterized protein</fullName>
    </submittedName>
</protein>
<evidence type="ECO:0000313" key="2">
    <source>
        <dbReference type="Proteomes" id="UP000007392"/>
    </source>
</evidence>